<dbReference type="InParanoid" id="Q7RB10"/>
<dbReference type="NCBIfam" id="TIGR01590">
    <property type="entry name" value="yir-bir-cir_Pla"/>
    <property type="match status" value="1"/>
</dbReference>
<evidence type="ECO:0000313" key="3">
    <source>
        <dbReference type="Proteomes" id="UP000008553"/>
    </source>
</evidence>
<keyword evidence="1" id="KW-1133">Transmembrane helix</keyword>
<gene>
    <name evidence="2" type="ORF">PY06339</name>
</gene>
<dbReference type="InterPro" id="IPR006477">
    <property type="entry name" value="Yir_bir_cir"/>
</dbReference>
<name>Q7RB10_PLAYO</name>
<protein>
    <submittedName>
        <fullName evidence="2">Yir2 protein</fullName>
    </submittedName>
</protein>
<organism evidence="2 3">
    <name type="scientific">Plasmodium yoelii yoelii</name>
    <dbReference type="NCBI Taxonomy" id="73239"/>
    <lineage>
        <taxon>Eukaryota</taxon>
        <taxon>Sar</taxon>
        <taxon>Alveolata</taxon>
        <taxon>Apicomplexa</taxon>
        <taxon>Aconoidasida</taxon>
        <taxon>Haemosporida</taxon>
        <taxon>Plasmodiidae</taxon>
        <taxon>Plasmodium</taxon>
        <taxon>Plasmodium (Vinckeia)</taxon>
    </lineage>
</organism>
<accession>Q7RB10</accession>
<keyword evidence="1" id="KW-0812">Transmembrane</keyword>
<sequence>MNKTVCKKFQDVRNAISDELDSTGNYQFINDDFLSNYCDNIDFSNGYCNIDFKSDFDKINAGCLYLLDEFIKDCGVDPSTAKNNINIVDYIMIWLSYMINLKYSEESNIITCFYIAYMNDCDKYNKKINGCTGYKDYKELLDKKNDVLNMDSKIVPKFYKAFKSLCEMYTEFDENKENCTNYSEKAKEFVEQYEELYEEYNSTNDSSYKKVLCTLSTDYDNLIKKCNDTQCCKSSSLPTIETEKIPENCSEETSEKTYGTGYGQYSGEFPEVTLSESSLVSKLFIVLSIFGAIAIFLGISYKEIYNTFNIFILVFVIWISATISKTKIKRKTKKYKEENESLINYSEYDD</sequence>
<proteinExistence type="predicted"/>
<comment type="caution">
    <text evidence="2">The sequence shown here is derived from an EMBL/GenBank/DDBJ whole genome shotgun (WGS) entry which is preliminary data.</text>
</comment>
<dbReference type="EMBL" id="AABL01002130">
    <property type="protein sequence ID" value="EAA18537.1"/>
    <property type="molecule type" value="Genomic_DNA"/>
</dbReference>
<reference evidence="2 3" key="1">
    <citation type="journal article" date="2002" name="Nature">
        <title>Genome sequence and comparative analysis of the model rodent malaria parasite Plasmodium yoelii yoelii.</title>
        <authorList>
            <person name="Carlton J.M."/>
            <person name="Angiuoli S.V."/>
            <person name="Suh B.B."/>
            <person name="Kooij T.W."/>
            <person name="Pertea M."/>
            <person name="Silva J.C."/>
            <person name="Ermolaeva M.D."/>
            <person name="Allen J.E."/>
            <person name="Selengut J.D."/>
            <person name="Koo H.L."/>
            <person name="Peterson J.D."/>
            <person name="Pop M."/>
            <person name="Kosack D.S."/>
            <person name="Shumway M.F."/>
            <person name="Bidwell S.L."/>
            <person name="Shallom S.J."/>
            <person name="van Aken S.E."/>
            <person name="Riedmuller S.B."/>
            <person name="Feldblyum T.V."/>
            <person name="Cho J.K."/>
            <person name="Quackenbush J."/>
            <person name="Sedegah M."/>
            <person name="Shoaibi A."/>
            <person name="Cummings L.M."/>
            <person name="Florens L."/>
            <person name="Yates J.R."/>
            <person name="Raine J.D."/>
            <person name="Sinden R.E."/>
            <person name="Harris M.A."/>
            <person name="Cunningham D.A."/>
            <person name="Preiser P.R."/>
            <person name="Bergman L.W."/>
            <person name="Vaidya A.B."/>
            <person name="van Lin L.H."/>
            <person name="Janse C.J."/>
            <person name="Waters A.P."/>
            <person name="Smith H.O."/>
            <person name="White O.R."/>
            <person name="Salzberg S.L."/>
            <person name="Venter J.C."/>
            <person name="Fraser C.M."/>
            <person name="Hoffman S.L."/>
            <person name="Gardner M.J."/>
            <person name="Carucci D.J."/>
        </authorList>
    </citation>
    <scope>NUCLEOTIDE SEQUENCE [LARGE SCALE GENOMIC DNA]</scope>
    <source>
        <strain evidence="2 3">17XNL</strain>
    </source>
</reference>
<feature type="transmembrane region" description="Helical" evidence="1">
    <location>
        <begin position="283"/>
        <end position="301"/>
    </location>
</feature>
<feature type="transmembrane region" description="Helical" evidence="1">
    <location>
        <begin position="307"/>
        <end position="324"/>
    </location>
</feature>
<dbReference type="Proteomes" id="UP000008553">
    <property type="component" value="Unassembled WGS sequence"/>
</dbReference>
<keyword evidence="3" id="KW-1185">Reference proteome</keyword>
<dbReference type="PaxDb" id="73239-Q7RB10"/>
<evidence type="ECO:0000256" key="1">
    <source>
        <dbReference type="SAM" id="Phobius"/>
    </source>
</evidence>
<dbReference type="Pfam" id="PF06022">
    <property type="entry name" value="Cir_Bir_Yir"/>
    <property type="match status" value="1"/>
</dbReference>
<keyword evidence="1" id="KW-0472">Membrane</keyword>
<evidence type="ECO:0000313" key="2">
    <source>
        <dbReference type="EMBL" id="EAA18537.1"/>
    </source>
</evidence>
<dbReference type="AlphaFoldDB" id="Q7RB10"/>